<dbReference type="Gene3D" id="1.25.40.10">
    <property type="entry name" value="Tetratricopeptide repeat domain"/>
    <property type="match status" value="1"/>
</dbReference>
<dbReference type="GO" id="GO:0030014">
    <property type="term" value="C:CCR4-NOT complex"/>
    <property type="evidence" value="ECO:0007669"/>
    <property type="project" value="InterPro"/>
</dbReference>
<keyword evidence="4" id="KW-1185">Reference proteome</keyword>
<evidence type="ECO:0000256" key="2">
    <source>
        <dbReference type="SAM" id="MobiDB-lite"/>
    </source>
</evidence>
<evidence type="ECO:0000313" key="3">
    <source>
        <dbReference type="EMBL" id="KAJ9557964.1"/>
    </source>
</evidence>
<name>A0AA38TDC6_9ASTR</name>
<dbReference type="SUPFAM" id="SSF48452">
    <property type="entry name" value="TPR-like"/>
    <property type="match status" value="1"/>
</dbReference>
<evidence type="ECO:0008006" key="5">
    <source>
        <dbReference type="Google" id="ProtNLM"/>
    </source>
</evidence>
<dbReference type="GO" id="GO:0006402">
    <property type="term" value="P:mRNA catabolic process"/>
    <property type="evidence" value="ECO:0007669"/>
    <property type="project" value="TreeGrafter"/>
</dbReference>
<dbReference type="InterPro" id="IPR039740">
    <property type="entry name" value="CNOT10"/>
</dbReference>
<evidence type="ECO:0000313" key="4">
    <source>
        <dbReference type="Proteomes" id="UP001172457"/>
    </source>
</evidence>
<dbReference type="InterPro" id="IPR011990">
    <property type="entry name" value="TPR-like_helical_dom_sf"/>
</dbReference>
<dbReference type="PANTHER" id="PTHR12979:SF5">
    <property type="entry name" value="CCR4-NOT TRANSCRIPTION COMPLEX SUBUNIT 10"/>
    <property type="match status" value="1"/>
</dbReference>
<comment type="similarity">
    <text evidence="1">Belongs to the CNOT10 family.</text>
</comment>
<dbReference type="PANTHER" id="PTHR12979">
    <property type="entry name" value="CCR4-NOT TRANSCRIPTION COMPLEX SUBUNIT 10"/>
    <property type="match status" value="1"/>
</dbReference>
<feature type="region of interest" description="Disordered" evidence="2">
    <location>
        <begin position="1"/>
        <end position="23"/>
    </location>
</feature>
<dbReference type="GO" id="GO:0017148">
    <property type="term" value="P:negative regulation of translation"/>
    <property type="evidence" value="ECO:0007669"/>
    <property type="project" value="TreeGrafter"/>
</dbReference>
<protein>
    <recommendedName>
        <fullName evidence="5">CCR4-NOT transcription complex subunit 10</fullName>
    </recommendedName>
</protein>
<feature type="compositionally biased region" description="Low complexity" evidence="2">
    <location>
        <begin position="1"/>
        <end position="21"/>
    </location>
</feature>
<organism evidence="3 4">
    <name type="scientific">Centaurea solstitialis</name>
    <name type="common">yellow star-thistle</name>
    <dbReference type="NCBI Taxonomy" id="347529"/>
    <lineage>
        <taxon>Eukaryota</taxon>
        <taxon>Viridiplantae</taxon>
        <taxon>Streptophyta</taxon>
        <taxon>Embryophyta</taxon>
        <taxon>Tracheophyta</taxon>
        <taxon>Spermatophyta</taxon>
        <taxon>Magnoliopsida</taxon>
        <taxon>eudicotyledons</taxon>
        <taxon>Gunneridae</taxon>
        <taxon>Pentapetalae</taxon>
        <taxon>asterids</taxon>
        <taxon>campanulids</taxon>
        <taxon>Asterales</taxon>
        <taxon>Asteraceae</taxon>
        <taxon>Carduoideae</taxon>
        <taxon>Cardueae</taxon>
        <taxon>Centaureinae</taxon>
        <taxon>Centaurea</taxon>
    </lineage>
</organism>
<gene>
    <name evidence="3" type="ORF">OSB04_012578</name>
</gene>
<dbReference type="EMBL" id="JARYMX010000003">
    <property type="protein sequence ID" value="KAJ9557964.1"/>
    <property type="molecule type" value="Genomic_DNA"/>
</dbReference>
<accession>A0AA38TDC6</accession>
<comment type="caution">
    <text evidence="3">The sequence shown here is derived from an EMBL/GenBank/DDBJ whole genome shotgun (WGS) entry which is preliminary data.</text>
</comment>
<dbReference type="AlphaFoldDB" id="A0AA38TDC6"/>
<proteinExistence type="inferred from homology"/>
<dbReference type="Proteomes" id="UP001172457">
    <property type="component" value="Chromosome 3"/>
</dbReference>
<evidence type="ECO:0000256" key="1">
    <source>
        <dbReference type="ARBA" id="ARBA00010080"/>
    </source>
</evidence>
<sequence>MDSSSSVLAMANNNNNSSSNSPDADLISVTQTLAKEAYVLFQLGKYVDCLKVLNQILEKKQDDPKILHNIAIVENFQDGFSHPKRFLEALDSLKKRSERLAHSSGENAEGLNNRSKAVGNKGNNVVANQVSTISSAQGISADDFDVSVIMFNIAVVLYHLHEYEKCFSILERLYQNIEPLDERVARHVCLLLLDVALVCHHSSRAADVINYLERVGGNSLGNQGDSGSFTQQQQLANLVTKSTSAPSNVMISDPINSDSTVNANGPESPISRTLSEETLYESLMSTLDVSGAQNLTRPSNDLARTQADESLITIPI</sequence>
<reference evidence="3" key="1">
    <citation type="submission" date="2023-03" db="EMBL/GenBank/DDBJ databases">
        <title>Chromosome-scale reference genome and RAD-based genetic map of yellow starthistle (Centaurea solstitialis) reveal putative structural variation and QTLs associated with invader traits.</title>
        <authorList>
            <person name="Reatini B."/>
            <person name="Cang F.A."/>
            <person name="Jiang Q."/>
            <person name="Mckibben M.T.W."/>
            <person name="Barker M.S."/>
            <person name="Rieseberg L.H."/>
            <person name="Dlugosch K.M."/>
        </authorList>
    </citation>
    <scope>NUCLEOTIDE SEQUENCE</scope>
    <source>
        <strain evidence="3">CAN-66</strain>
        <tissue evidence="3">Leaf</tissue>
    </source>
</reference>